<name>A0AAX6EIQ9_IRIPA</name>
<dbReference type="AlphaFoldDB" id="A0AAX6EIQ9"/>
<dbReference type="EMBL" id="JANAVB010036219">
    <property type="protein sequence ID" value="KAJ6803914.1"/>
    <property type="molecule type" value="Genomic_DNA"/>
</dbReference>
<organism evidence="3 4">
    <name type="scientific">Iris pallida</name>
    <name type="common">Sweet iris</name>
    <dbReference type="NCBI Taxonomy" id="29817"/>
    <lineage>
        <taxon>Eukaryota</taxon>
        <taxon>Viridiplantae</taxon>
        <taxon>Streptophyta</taxon>
        <taxon>Embryophyta</taxon>
        <taxon>Tracheophyta</taxon>
        <taxon>Spermatophyta</taxon>
        <taxon>Magnoliopsida</taxon>
        <taxon>Liliopsida</taxon>
        <taxon>Asparagales</taxon>
        <taxon>Iridaceae</taxon>
        <taxon>Iridoideae</taxon>
        <taxon>Irideae</taxon>
        <taxon>Iris</taxon>
    </lineage>
</organism>
<protein>
    <submittedName>
        <fullName evidence="3">Transcription factor TGA6</fullName>
    </submittedName>
</protein>
<feature type="domain" description="DOG1" evidence="2">
    <location>
        <begin position="20"/>
        <end position="274"/>
    </location>
</feature>
<evidence type="ECO:0000256" key="1">
    <source>
        <dbReference type="SAM" id="MobiDB-lite"/>
    </source>
</evidence>
<dbReference type="PANTHER" id="PTHR46354">
    <property type="entry name" value="DOG1 DOMAIN-CONTAINING PROTEIN"/>
    <property type="match status" value="1"/>
</dbReference>
<keyword evidence="4" id="KW-1185">Reference proteome</keyword>
<feature type="region of interest" description="Disordered" evidence="1">
    <location>
        <begin position="1"/>
        <end position="20"/>
    </location>
</feature>
<comment type="caution">
    <text evidence="3">The sequence shown here is derived from an EMBL/GenBank/DDBJ whole genome shotgun (WGS) entry which is preliminary data.</text>
</comment>
<reference evidence="3" key="1">
    <citation type="journal article" date="2023" name="GigaByte">
        <title>Genome assembly of the bearded iris, Iris pallida Lam.</title>
        <authorList>
            <person name="Bruccoleri R.E."/>
            <person name="Oakeley E.J."/>
            <person name="Faust A.M.E."/>
            <person name="Altorfer M."/>
            <person name="Dessus-Babus S."/>
            <person name="Burckhardt D."/>
            <person name="Oertli M."/>
            <person name="Naumann U."/>
            <person name="Petersen F."/>
            <person name="Wong J."/>
        </authorList>
    </citation>
    <scope>NUCLEOTIDE SEQUENCE</scope>
    <source>
        <strain evidence="3">GSM-AAB239-AS_SAM_17_03QT</strain>
    </source>
</reference>
<dbReference type="PROSITE" id="PS51806">
    <property type="entry name" value="DOG1"/>
    <property type="match status" value="1"/>
</dbReference>
<reference evidence="3" key="2">
    <citation type="submission" date="2023-04" db="EMBL/GenBank/DDBJ databases">
        <authorList>
            <person name="Bruccoleri R.E."/>
            <person name="Oakeley E.J."/>
            <person name="Faust A.-M."/>
            <person name="Dessus-Babus S."/>
            <person name="Altorfer M."/>
            <person name="Burckhardt D."/>
            <person name="Oertli M."/>
            <person name="Naumann U."/>
            <person name="Petersen F."/>
            <person name="Wong J."/>
        </authorList>
    </citation>
    <scope>NUCLEOTIDE SEQUENCE</scope>
    <source>
        <strain evidence="3">GSM-AAB239-AS_SAM_17_03QT</strain>
        <tissue evidence="3">Leaf</tissue>
    </source>
</reference>
<proteinExistence type="predicted"/>
<sequence>MSIPPPPERNGVQQQHRRRHESFAEFFERWLSQQERDLQDLLQAAAAATPTSPEEEEVEGEDEARLGPLLSRVVSHYESYYRDKSASARRDVLPMFSPHWTSSTENLFLWVGGWRPSMAFHLLYSKSGLQLESSVSGLLRGLRCGGGGGGDLSGLSHHQLRSVDQLQRRTILLEKEISEQEAKVQETLADAQMVELAARAARPAAADEAAAVEREMRGKREGMEKVLERADRLRLDTLKALVGLLRPMQAAHFMIAAAELHLTVHDFGKRKDAAAAAEADSPSLA</sequence>
<evidence type="ECO:0000259" key="2">
    <source>
        <dbReference type="PROSITE" id="PS51806"/>
    </source>
</evidence>
<dbReference type="Pfam" id="PF14144">
    <property type="entry name" value="DOG1"/>
    <property type="match status" value="1"/>
</dbReference>
<evidence type="ECO:0000313" key="3">
    <source>
        <dbReference type="EMBL" id="KAJ6803914.1"/>
    </source>
</evidence>
<accession>A0AAX6EIQ9</accession>
<evidence type="ECO:0000313" key="4">
    <source>
        <dbReference type="Proteomes" id="UP001140949"/>
    </source>
</evidence>
<dbReference type="Proteomes" id="UP001140949">
    <property type="component" value="Unassembled WGS sequence"/>
</dbReference>
<dbReference type="GO" id="GO:0043565">
    <property type="term" value="F:sequence-specific DNA binding"/>
    <property type="evidence" value="ECO:0007669"/>
    <property type="project" value="InterPro"/>
</dbReference>
<dbReference type="GO" id="GO:0006351">
    <property type="term" value="P:DNA-templated transcription"/>
    <property type="evidence" value="ECO:0007669"/>
    <property type="project" value="InterPro"/>
</dbReference>
<dbReference type="InterPro" id="IPR025422">
    <property type="entry name" value="TGA_domain"/>
</dbReference>
<gene>
    <name evidence="3" type="ORF">M6B38_188140</name>
</gene>
<dbReference type="InterPro" id="IPR051886">
    <property type="entry name" value="Seed_Dev/Stress_Resp_Reg"/>
</dbReference>
<dbReference type="PANTHER" id="PTHR46354:SF4">
    <property type="entry name" value="PROTEIN DOG1-LIKE 3"/>
    <property type="match status" value="1"/>
</dbReference>